<sequence>MPILEMDEIKIMALDEYKKHDLLYHLSYRLLLFEFSEKGRKTN</sequence>
<dbReference type="EMBL" id="AWSJ01000136">
    <property type="protein sequence ID" value="ERI09838.1"/>
    <property type="molecule type" value="Genomic_DNA"/>
</dbReference>
<dbReference type="Proteomes" id="UP000016511">
    <property type="component" value="Unassembled WGS sequence"/>
</dbReference>
<evidence type="ECO:0000313" key="1">
    <source>
        <dbReference type="EMBL" id="ERI09838.1"/>
    </source>
</evidence>
<proteinExistence type="predicted"/>
<protein>
    <submittedName>
        <fullName evidence="1">Uncharacterized protein</fullName>
    </submittedName>
</protein>
<reference evidence="1 2" key="1">
    <citation type="submission" date="2013-08" db="EMBL/GenBank/DDBJ databases">
        <authorList>
            <person name="Weinstock G."/>
            <person name="Sodergren E."/>
            <person name="Wylie T."/>
            <person name="Fulton L."/>
            <person name="Fulton R."/>
            <person name="Fronick C."/>
            <person name="O'Laughlin M."/>
            <person name="Godfrey J."/>
            <person name="Miner T."/>
            <person name="Herter B."/>
            <person name="Appelbaum E."/>
            <person name="Cordes M."/>
            <person name="Lek S."/>
            <person name="Wollam A."/>
            <person name="Pepin K.H."/>
            <person name="Palsikar V.B."/>
            <person name="Mitreva M."/>
            <person name="Wilson R.K."/>
        </authorList>
    </citation>
    <scope>NUCLEOTIDE SEQUENCE [LARGE SCALE GENOMIC DNA]</scope>
    <source>
        <strain evidence="1 2">ATCC 12856</strain>
    </source>
</reference>
<comment type="caution">
    <text evidence="1">The sequence shown here is derived from an EMBL/GenBank/DDBJ whole genome shotgun (WGS) entry which is preliminary data.</text>
</comment>
<organism evidence="1 2">
    <name type="scientific">Aneurinibacillus aneurinilyticus ATCC 12856</name>
    <dbReference type="NCBI Taxonomy" id="649747"/>
    <lineage>
        <taxon>Bacteria</taxon>
        <taxon>Bacillati</taxon>
        <taxon>Bacillota</taxon>
        <taxon>Bacilli</taxon>
        <taxon>Bacillales</taxon>
        <taxon>Paenibacillaceae</taxon>
        <taxon>Aneurinibacillus group</taxon>
        <taxon>Aneurinibacillus</taxon>
    </lineage>
</organism>
<accession>U1X5M8</accession>
<dbReference type="HOGENOM" id="CLU_3228875_0_0_9"/>
<dbReference type="AlphaFoldDB" id="U1X5M8"/>
<dbReference type="STRING" id="649747.HMPREF0083_02101"/>
<dbReference type="PATRIC" id="fig|649747.3.peg.1898"/>
<gene>
    <name evidence="1" type="ORF">HMPREF0083_02101</name>
</gene>
<keyword evidence="2" id="KW-1185">Reference proteome</keyword>
<name>U1X5M8_ANEAE</name>
<evidence type="ECO:0000313" key="2">
    <source>
        <dbReference type="Proteomes" id="UP000016511"/>
    </source>
</evidence>